<keyword evidence="4" id="KW-1185">Reference proteome</keyword>
<dbReference type="SUPFAM" id="SSF56801">
    <property type="entry name" value="Acetyl-CoA synthetase-like"/>
    <property type="match status" value="1"/>
</dbReference>
<dbReference type="Gene3D" id="1.10.1200.10">
    <property type="entry name" value="ACP-like"/>
    <property type="match status" value="1"/>
</dbReference>
<dbReference type="PROSITE" id="PS00455">
    <property type="entry name" value="AMP_BINDING"/>
    <property type="match status" value="1"/>
</dbReference>
<dbReference type="Pfam" id="PF00501">
    <property type="entry name" value="AMP-binding"/>
    <property type="match status" value="1"/>
</dbReference>
<dbReference type="InterPro" id="IPR020845">
    <property type="entry name" value="AMP-binding_CS"/>
</dbReference>
<dbReference type="PANTHER" id="PTHR45527:SF1">
    <property type="entry name" value="FATTY ACID SYNTHASE"/>
    <property type="match status" value="1"/>
</dbReference>
<dbReference type="InterPro" id="IPR009081">
    <property type="entry name" value="PP-bd_ACP"/>
</dbReference>
<dbReference type="Gene3D" id="3.40.50.1820">
    <property type="entry name" value="alpha/beta hydrolase"/>
    <property type="match status" value="1"/>
</dbReference>
<dbReference type="InterPro" id="IPR036736">
    <property type="entry name" value="ACP-like_sf"/>
</dbReference>
<dbReference type="OrthoDB" id="75981at2759"/>
<protein>
    <submittedName>
        <fullName evidence="3">Aste57867_3720 protein</fullName>
    </submittedName>
</protein>
<dbReference type="AlphaFoldDB" id="A0A485KCN3"/>
<reference evidence="2" key="2">
    <citation type="submission" date="2019-06" db="EMBL/GenBank/DDBJ databases">
        <title>Genomics analysis of Aphanomyces spp. identifies a new class of oomycete effector associated with host adaptation.</title>
        <authorList>
            <person name="Gaulin E."/>
        </authorList>
    </citation>
    <scope>NUCLEOTIDE SEQUENCE</scope>
    <source>
        <strain evidence="2">CBS 578.67</strain>
    </source>
</reference>
<dbReference type="Gene3D" id="3.40.50.12780">
    <property type="entry name" value="N-terminal domain of ligase-like"/>
    <property type="match status" value="1"/>
</dbReference>
<dbReference type="PANTHER" id="PTHR45527">
    <property type="entry name" value="NONRIBOSOMAL PEPTIDE SYNTHETASE"/>
    <property type="match status" value="1"/>
</dbReference>
<feature type="domain" description="Carrier" evidence="1">
    <location>
        <begin position="444"/>
        <end position="522"/>
    </location>
</feature>
<dbReference type="Proteomes" id="UP000332933">
    <property type="component" value="Unassembled WGS sequence"/>
</dbReference>
<evidence type="ECO:0000313" key="2">
    <source>
        <dbReference type="EMBL" id="KAF0714745.1"/>
    </source>
</evidence>
<dbReference type="InterPro" id="IPR029058">
    <property type="entry name" value="AB_hydrolase_fold"/>
</dbReference>
<dbReference type="GO" id="GO:0043041">
    <property type="term" value="P:amino acid activation for nonribosomal peptide biosynthetic process"/>
    <property type="evidence" value="ECO:0007669"/>
    <property type="project" value="TreeGrafter"/>
</dbReference>
<dbReference type="PROSITE" id="PS50075">
    <property type="entry name" value="CARRIER"/>
    <property type="match status" value="1"/>
</dbReference>
<gene>
    <name evidence="3" type="primary">Aste57867_3720</name>
    <name evidence="2" type="ORF">As57867_003709</name>
    <name evidence="3" type="ORF">ASTE57867_3720</name>
</gene>
<organism evidence="3 4">
    <name type="scientific">Aphanomyces stellatus</name>
    <dbReference type="NCBI Taxonomy" id="120398"/>
    <lineage>
        <taxon>Eukaryota</taxon>
        <taxon>Sar</taxon>
        <taxon>Stramenopiles</taxon>
        <taxon>Oomycota</taxon>
        <taxon>Saprolegniomycetes</taxon>
        <taxon>Saprolegniales</taxon>
        <taxon>Verrucalvaceae</taxon>
        <taxon>Aphanomyces</taxon>
    </lineage>
</organism>
<dbReference type="InterPro" id="IPR000873">
    <property type="entry name" value="AMP-dep_synth/lig_dom"/>
</dbReference>
<dbReference type="SUPFAM" id="SSF53474">
    <property type="entry name" value="alpha/beta-Hydrolases"/>
    <property type="match status" value="1"/>
</dbReference>
<dbReference type="Pfam" id="PF13193">
    <property type="entry name" value="AMP-binding_C"/>
    <property type="match status" value="1"/>
</dbReference>
<dbReference type="InterPro" id="IPR045851">
    <property type="entry name" value="AMP-bd_C_sf"/>
</dbReference>
<name>A0A485KCN3_9STRA</name>
<dbReference type="InterPro" id="IPR042099">
    <property type="entry name" value="ANL_N_sf"/>
</dbReference>
<reference evidence="3 4" key="1">
    <citation type="submission" date="2019-03" db="EMBL/GenBank/DDBJ databases">
        <authorList>
            <person name="Gaulin E."/>
            <person name="Dumas B."/>
        </authorList>
    </citation>
    <scope>NUCLEOTIDE SEQUENCE [LARGE SCALE GENOMIC DNA]</scope>
    <source>
        <strain evidence="3">CBS 568.67</strain>
    </source>
</reference>
<dbReference type="Pfam" id="PF03959">
    <property type="entry name" value="FSH1"/>
    <property type="match status" value="1"/>
</dbReference>
<dbReference type="InterPro" id="IPR025110">
    <property type="entry name" value="AMP-bd_C"/>
</dbReference>
<dbReference type="Pfam" id="PF00550">
    <property type="entry name" value="PP-binding"/>
    <property type="match status" value="1"/>
</dbReference>
<evidence type="ECO:0000259" key="1">
    <source>
        <dbReference type="PROSITE" id="PS50075"/>
    </source>
</evidence>
<dbReference type="GO" id="GO:0005737">
    <property type="term" value="C:cytoplasm"/>
    <property type="evidence" value="ECO:0007669"/>
    <property type="project" value="TreeGrafter"/>
</dbReference>
<accession>A0A485KCN3</accession>
<proteinExistence type="predicted"/>
<sequence length="728" mass="80232">MLTSNGVLVGSRVAVITDRCLEFPIGLLATLKAGAAMMPLDVAFPVGRLAFMLADAQVVAIIATKKHEQHIQEVIRAMAITTISVLFICNEELQSSPKKFATQQIPTRSDEAYIVYTSGSTGTPKGVPVLHAGAVNLTAFPYQPLAYQVGMRVMQNMAIGFDWCQEEVWKTLSNGATLVLRGENVFDTLTLVDVVSCTPTALAHFGHPSQYPNLKYVEVGGESISTSLKDLWSPYVCLTNTYGPSECSSTTHSVQLTQTTQVNVGRPTVNVNSYILDARHCRVPIGVLGELYLGGICVSSGYINLPQETETKFLDDPFTGGRMYRTGDIARLLANGNVEIVGRNDSQVKLKGYRIELDEVSEVITQHPDVIAAAAIVKDKTVLVGYFAPKNVNVESLEEFVTARLPEFMVPSLWVGLDDMPMNSNGKIDKKYLQSKTISKDVHEEMSAAEMKMVMIWAGLLNVNFHEIDRNTSFYSIGGDSLTTFKMLKVVQRDFKIPELTLDMIWKNRTIKKLTAAVTQSSSSLMDPPKRSDAFKMVCLHGSGSNAAHFNFQLSAIIDYFGDQVEWEFLQAPHVSHDYELQQFYEGMEGFAWLDATNSVESTESYLKTQLARIGRIDGLVGFSLGANMVTLLDTWAAHGRISKTWSLSVLASIPDFNLLEFGVEQIPLSGTCVSISSMDETNSRISRLYSKMVEIKHSSGHDIPRKSDDVQRIASAISVVLNTRPSH</sequence>
<dbReference type="SUPFAM" id="SSF47336">
    <property type="entry name" value="ACP-like"/>
    <property type="match status" value="1"/>
</dbReference>
<dbReference type="EMBL" id="VJMH01000719">
    <property type="protein sequence ID" value="KAF0714745.1"/>
    <property type="molecule type" value="Genomic_DNA"/>
</dbReference>
<dbReference type="Gene3D" id="3.30.300.30">
    <property type="match status" value="1"/>
</dbReference>
<evidence type="ECO:0000313" key="4">
    <source>
        <dbReference type="Proteomes" id="UP000332933"/>
    </source>
</evidence>
<dbReference type="CDD" id="cd05930">
    <property type="entry name" value="A_NRPS"/>
    <property type="match status" value="1"/>
</dbReference>
<dbReference type="InterPro" id="IPR005645">
    <property type="entry name" value="FSH-like_dom"/>
</dbReference>
<dbReference type="GO" id="GO:0044550">
    <property type="term" value="P:secondary metabolite biosynthetic process"/>
    <property type="evidence" value="ECO:0007669"/>
    <property type="project" value="TreeGrafter"/>
</dbReference>
<evidence type="ECO:0000313" key="3">
    <source>
        <dbReference type="EMBL" id="VFT80874.1"/>
    </source>
</evidence>
<dbReference type="EMBL" id="CAADRA010000719">
    <property type="protein sequence ID" value="VFT80874.1"/>
    <property type="molecule type" value="Genomic_DNA"/>
</dbReference>
<dbReference type="GO" id="GO:0031177">
    <property type="term" value="F:phosphopantetheine binding"/>
    <property type="evidence" value="ECO:0007669"/>
    <property type="project" value="TreeGrafter"/>
</dbReference>